<dbReference type="OrthoDB" id="449241at2759"/>
<keyword evidence="6 7" id="KW-0411">Iron-sulfur</keyword>
<evidence type="ECO:0000256" key="8">
    <source>
        <dbReference type="SAM" id="MobiDB-lite"/>
    </source>
</evidence>
<dbReference type="InterPro" id="IPR042263">
    <property type="entry name" value="DPH1/DPH2_1"/>
</dbReference>
<organism evidence="9 10">
    <name type="scientific">Tortispora caseinolytica NRRL Y-17796</name>
    <dbReference type="NCBI Taxonomy" id="767744"/>
    <lineage>
        <taxon>Eukaryota</taxon>
        <taxon>Fungi</taxon>
        <taxon>Dikarya</taxon>
        <taxon>Ascomycota</taxon>
        <taxon>Saccharomycotina</taxon>
        <taxon>Trigonopsidomycetes</taxon>
        <taxon>Trigonopsidales</taxon>
        <taxon>Trigonopsidaceae</taxon>
        <taxon>Tortispora</taxon>
    </lineage>
</organism>
<gene>
    <name evidence="9" type="ORF">CANCADRAFT_111100</name>
</gene>
<dbReference type="Pfam" id="PF01866">
    <property type="entry name" value="Diphthamide_syn"/>
    <property type="match status" value="1"/>
</dbReference>
<comment type="subcellular location">
    <subcellularLocation>
        <location evidence="7">Cytoplasm</location>
    </subcellularLocation>
</comment>
<dbReference type="GO" id="GO:0090560">
    <property type="term" value="F:2-(3-amino-3-carboxypropyl)histidine synthase activity"/>
    <property type="evidence" value="ECO:0007669"/>
    <property type="project" value="EnsemblFungi"/>
</dbReference>
<dbReference type="GO" id="GO:0017183">
    <property type="term" value="P:protein histidyl modification to diphthamide"/>
    <property type="evidence" value="ECO:0007669"/>
    <property type="project" value="UniProtKB-UniPathway"/>
</dbReference>
<comment type="cofactor">
    <cofactor evidence="1">
        <name>[4Fe-4S] cluster</name>
        <dbReference type="ChEBI" id="CHEBI:49883"/>
    </cofactor>
</comment>
<comment type="function">
    <text evidence="7">Required for the first step of diphthamide biosynthesis, a post-translational modification of histidine which occurs in elongation factor 2. DPH1 and DPH2 transfer a 3-amino-3-carboxypropyl (ACP) group from S-adenosyl-L-methionine (SAM) to a histidine residue, the reaction is assisted by a reduction system comprising DPH3 and a NADH-dependent reductase. Facilitates the reduction of the catalytic iron-sulfur cluster found in the DPH1 subunit.</text>
</comment>
<name>A0A1E4TGG6_9ASCO</name>
<dbReference type="NCBIfam" id="TIGR00322">
    <property type="entry name" value="diphth2_R"/>
    <property type="match status" value="1"/>
</dbReference>
<reference evidence="10" key="1">
    <citation type="submission" date="2016-02" db="EMBL/GenBank/DDBJ databases">
        <title>Comparative genomics of biotechnologically important yeasts.</title>
        <authorList>
            <consortium name="DOE Joint Genome Institute"/>
            <person name="Riley R."/>
            <person name="Haridas S."/>
            <person name="Wolfe K.H."/>
            <person name="Lopes M.R."/>
            <person name="Hittinger C.T."/>
            <person name="Goker M."/>
            <person name="Salamov A."/>
            <person name="Wisecaver J."/>
            <person name="Long T.M."/>
            <person name="Aerts A.L."/>
            <person name="Barry K."/>
            <person name="Choi C."/>
            <person name="Clum A."/>
            <person name="Coughlan A.Y."/>
            <person name="Deshpande S."/>
            <person name="Douglass A.P."/>
            <person name="Hanson S.J."/>
            <person name="Klenk H.-P."/>
            <person name="Labutti K."/>
            <person name="Lapidus A."/>
            <person name="Lindquist E."/>
            <person name="Lipzen A."/>
            <person name="Meier-Kolthoff J.P."/>
            <person name="Ohm R.A."/>
            <person name="Otillar R.P."/>
            <person name="Pangilinan J."/>
            <person name="Peng Y."/>
            <person name="Rokas A."/>
            <person name="Rosa C.A."/>
            <person name="Scheuner C."/>
            <person name="Sibirny A.A."/>
            <person name="Slot J.C."/>
            <person name="Stielow J.B."/>
            <person name="Sun H."/>
            <person name="Kurtzman C.P."/>
            <person name="Blackwell M."/>
            <person name="Jeffries T.W."/>
            <person name="Grigoriev I.V."/>
        </authorList>
    </citation>
    <scope>NUCLEOTIDE SEQUENCE [LARGE SCALE GENOMIC DNA]</scope>
    <source>
        <strain evidence="10">NRRL Y-17796</strain>
    </source>
</reference>
<dbReference type="InterPro" id="IPR042265">
    <property type="entry name" value="DPH1/DPH2_3"/>
</dbReference>
<dbReference type="GO" id="GO:0046872">
    <property type="term" value="F:metal ion binding"/>
    <property type="evidence" value="ECO:0007669"/>
    <property type="project" value="UniProtKB-KW"/>
</dbReference>
<dbReference type="SFLD" id="SFLDG01121">
    <property type="entry name" value="Diphthamide_biosynthesis"/>
    <property type="match status" value="1"/>
</dbReference>
<dbReference type="GO" id="GO:0120513">
    <property type="term" value="C:2-(3-amino-3-carboxypropyl)histidine synthase complex"/>
    <property type="evidence" value="ECO:0007669"/>
    <property type="project" value="EnsemblFungi"/>
</dbReference>
<evidence type="ECO:0000256" key="5">
    <source>
        <dbReference type="ARBA" id="ARBA00023004"/>
    </source>
</evidence>
<protein>
    <recommendedName>
        <fullName evidence="7">2-(3-amino-3-carboxypropyl)histidine synthase subunit 2</fullName>
    </recommendedName>
</protein>
<evidence type="ECO:0000256" key="7">
    <source>
        <dbReference type="RuleBase" id="RU364133"/>
    </source>
</evidence>
<keyword evidence="4 7" id="KW-0479">Metal-binding</keyword>
<dbReference type="Gene3D" id="3.40.50.11840">
    <property type="entry name" value="Diphthamide synthesis DPH1/DPH2 domain 1"/>
    <property type="match status" value="1"/>
</dbReference>
<comment type="similarity">
    <text evidence="3 7">Belongs to the DPH1/DPH2 family. DPH2 subfamily.</text>
</comment>
<sequence>MSAAPVLATEPEYSKVNVQAKDHDLTKYDLPNLVKVLESYSSIALQFPDDMLPDAPLICREIGEKAFVLADTSYSACCIDITAASHANADVIVHFGDACFSPISGIHVVWACGIESPDTAAFEATLESLDADHIAVMGNASYEPFILSWSDSYSGSKSILPIVHSGTPHSETEDRIRSPPLDHTLPPSEVLPHHSHHSADLNSYALVYIGDAPNSVLLHLSTLFASLHVYDVNACTLHVPQTQLQKRFKATQIAKHASTIGILVNSLSLSDRLDILESTKEIVAAAGKKSYTFVVGKVTVAKLANFEVVDVWVVLGCGYGGINFLLNSSDFYKPLVTPYELHLALQPGIVWPGLWLTDFGEILRLQKPQIDESDEPAFNPVTGSLVSSAPLRTHIAIDAEPESALASKLEGHLVIGSTVSTASERLKSRLWSGLGTDYDSQDYIDRNGSVAGQGRAGIARDYGRD</sequence>
<dbReference type="GO" id="GO:0051539">
    <property type="term" value="F:4 iron, 4 sulfur cluster binding"/>
    <property type="evidence" value="ECO:0007669"/>
    <property type="project" value="EnsemblFungi"/>
</dbReference>
<proteinExistence type="inferred from homology"/>
<dbReference type="Gene3D" id="3.40.50.11860">
    <property type="entry name" value="Diphthamide synthesis DPH1/DPH2 domain 3"/>
    <property type="match status" value="1"/>
</dbReference>
<dbReference type="NCBIfam" id="TIGR00272">
    <property type="entry name" value="DPH2"/>
    <property type="match status" value="1"/>
</dbReference>
<dbReference type="PANTHER" id="PTHR10762">
    <property type="entry name" value="DIPHTHAMIDE BIOSYNTHESIS PROTEIN"/>
    <property type="match status" value="1"/>
</dbReference>
<dbReference type="GO" id="GO:0005737">
    <property type="term" value="C:cytoplasm"/>
    <property type="evidence" value="ECO:0007669"/>
    <property type="project" value="UniProtKB-SubCell"/>
</dbReference>
<evidence type="ECO:0000256" key="6">
    <source>
        <dbReference type="ARBA" id="ARBA00023014"/>
    </source>
</evidence>
<dbReference type="InterPro" id="IPR016435">
    <property type="entry name" value="DPH1/DPH2"/>
</dbReference>
<keyword evidence="7" id="KW-0963">Cytoplasm</keyword>
<evidence type="ECO:0000256" key="1">
    <source>
        <dbReference type="ARBA" id="ARBA00001966"/>
    </source>
</evidence>
<feature type="region of interest" description="Disordered" evidence="8">
    <location>
        <begin position="166"/>
        <end position="186"/>
    </location>
</feature>
<keyword evidence="10" id="KW-1185">Reference proteome</keyword>
<dbReference type="FunFam" id="3.40.50.11860:FF:000001">
    <property type="entry name" value="2-(3-amino-3-carboxypropyl)histidine synthase subunit 2"/>
    <property type="match status" value="1"/>
</dbReference>
<dbReference type="AlphaFoldDB" id="A0A1E4TGG6"/>
<evidence type="ECO:0000313" key="9">
    <source>
        <dbReference type="EMBL" id="ODV90797.1"/>
    </source>
</evidence>
<comment type="pathway">
    <text evidence="2 7">Protein modification; peptidyl-diphthamide biosynthesis.</text>
</comment>
<dbReference type="InterPro" id="IPR010014">
    <property type="entry name" value="DHP2"/>
</dbReference>
<dbReference type="EMBL" id="KV453842">
    <property type="protein sequence ID" value="ODV90797.1"/>
    <property type="molecule type" value="Genomic_DNA"/>
</dbReference>
<evidence type="ECO:0000256" key="2">
    <source>
        <dbReference type="ARBA" id="ARBA00005156"/>
    </source>
</evidence>
<evidence type="ECO:0000256" key="3">
    <source>
        <dbReference type="ARBA" id="ARBA00006179"/>
    </source>
</evidence>
<accession>A0A1E4TGG6</accession>
<evidence type="ECO:0000256" key="4">
    <source>
        <dbReference type="ARBA" id="ARBA00022723"/>
    </source>
</evidence>
<dbReference type="Proteomes" id="UP000095023">
    <property type="component" value="Unassembled WGS sequence"/>
</dbReference>
<dbReference type="PANTHER" id="PTHR10762:SF2">
    <property type="entry name" value="2-(3-AMINO-3-CARBOXYPROPYL)HISTIDINE SYNTHASE SUBUNIT 2"/>
    <property type="match status" value="1"/>
</dbReference>
<dbReference type="SFLD" id="SFLDS00032">
    <property type="entry name" value="Radical_SAM_3-amino-3-carboxyp"/>
    <property type="match status" value="1"/>
</dbReference>
<keyword evidence="5 7" id="KW-0408">Iron</keyword>
<dbReference type="UniPathway" id="UPA00559"/>
<evidence type="ECO:0000313" key="10">
    <source>
        <dbReference type="Proteomes" id="UP000095023"/>
    </source>
</evidence>